<name>A0A914CB06_9BILA</name>
<keyword evidence="1" id="KW-0472">Membrane</keyword>
<accession>A0A914CB06</accession>
<feature type="transmembrane region" description="Helical" evidence="1">
    <location>
        <begin position="52"/>
        <end position="69"/>
    </location>
</feature>
<evidence type="ECO:0000256" key="1">
    <source>
        <dbReference type="SAM" id="Phobius"/>
    </source>
</evidence>
<dbReference type="WBParaSite" id="ACRNAN_Path_652.g2448.t1">
    <property type="protein sequence ID" value="ACRNAN_Path_652.g2448.t1"/>
    <property type="gene ID" value="ACRNAN_Path_652.g2448"/>
</dbReference>
<organism evidence="3 4">
    <name type="scientific">Acrobeloides nanus</name>
    <dbReference type="NCBI Taxonomy" id="290746"/>
    <lineage>
        <taxon>Eukaryota</taxon>
        <taxon>Metazoa</taxon>
        <taxon>Ecdysozoa</taxon>
        <taxon>Nematoda</taxon>
        <taxon>Chromadorea</taxon>
        <taxon>Rhabditida</taxon>
        <taxon>Tylenchina</taxon>
        <taxon>Cephalobomorpha</taxon>
        <taxon>Cephaloboidea</taxon>
        <taxon>Cephalobidae</taxon>
        <taxon>Acrobeloides</taxon>
    </lineage>
</organism>
<keyword evidence="1" id="KW-1133">Transmembrane helix</keyword>
<evidence type="ECO:0000313" key="3">
    <source>
        <dbReference type="Proteomes" id="UP000887540"/>
    </source>
</evidence>
<keyword evidence="3" id="KW-1185">Reference proteome</keyword>
<reference evidence="4" key="1">
    <citation type="submission" date="2022-11" db="UniProtKB">
        <authorList>
            <consortium name="WormBaseParasite"/>
        </authorList>
    </citation>
    <scope>IDENTIFICATION</scope>
</reference>
<feature type="signal peptide" evidence="2">
    <location>
        <begin position="1"/>
        <end position="17"/>
    </location>
</feature>
<evidence type="ECO:0000313" key="4">
    <source>
        <dbReference type="WBParaSite" id="ACRNAN_Path_652.g2448.t1"/>
    </source>
</evidence>
<dbReference type="Proteomes" id="UP000887540">
    <property type="component" value="Unplaced"/>
</dbReference>
<feature type="chain" id="PRO_5036673065" evidence="2">
    <location>
        <begin position="18"/>
        <end position="119"/>
    </location>
</feature>
<keyword evidence="1" id="KW-0812">Transmembrane</keyword>
<evidence type="ECO:0000256" key="2">
    <source>
        <dbReference type="SAM" id="SignalP"/>
    </source>
</evidence>
<dbReference type="AlphaFoldDB" id="A0A914CB06"/>
<sequence length="119" mass="13626">MLSCYFVYIFLLGYVSSSTVEVANNTNSIISSNNESIPSNFSRWFKPIDLNNVAYLIFLLIIFILGFVLKRMCRETVQDTQKLLNDAESAIDFVAFTPKNQFFGRMNGEISNLLQKFKS</sequence>
<proteinExistence type="predicted"/>
<protein>
    <submittedName>
        <fullName evidence="4">ATP synthase F0 subunit 8</fullName>
    </submittedName>
</protein>
<keyword evidence="2" id="KW-0732">Signal</keyword>